<comment type="cofactor">
    <cofactor evidence="1">
        <name>Mg(2+)</name>
        <dbReference type="ChEBI" id="CHEBI:18420"/>
    </cofactor>
</comment>
<dbReference type="InterPro" id="IPR051055">
    <property type="entry name" value="PIF1_helicase"/>
</dbReference>
<dbReference type="GO" id="GO:0005524">
    <property type="term" value="F:ATP binding"/>
    <property type="evidence" value="ECO:0007669"/>
    <property type="project" value="UniProtKB-KW"/>
</dbReference>
<accession>A0AAD4SJV0</accession>
<sequence length="206" mass="23064">MVEDELEDETHPKDEHLEEWMVAAAMAPNSRVLEDTDLGLRDIDVNHKCGGAGMGKPNLISAIVHSTRELFSNDESVRIMAPTGVASFNIGGSNVHHEVAIIADRNLSHKKLEAERCRRIHLYLNTTVDFKDTKMIIIDEYNMIGRQMLANIDLRLRDIFSTNEPFGNVSIVLVGDMRQLPLVFDTLLYAEGGGELLDMYSLLPCV</sequence>
<keyword evidence="1" id="KW-0347">Helicase</keyword>
<keyword evidence="1" id="KW-0067">ATP-binding</keyword>
<reference evidence="3" key="1">
    <citation type="submission" date="2022-04" db="EMBL/GenBank/DDBJ databases">
        <title>A functionally conserved STORR gene fusion in Papaver species that diverged 16.8 million years ago.</title>
        <authorList>
            <person name="Catania T."/>
        </authorList>
    </citation>
    <scope>NUCLEOTIDE SEQUENCE</scope>
    <source>
        <strain evidence="3">S-188037</strain>
    </source>
</reference>
<comment type="caution">
    <text evidence="3">The sequence shown here is derived from an EMBL/GenBank/DDBJ whole genome shotgun (WGS) entry which is preliminary data.</text>
</comment>
<dbReference type="GO" id="GO:0016787">
    <property type="term" value="F:hydrolase activity"/>
    <property type="evidence" value="ECO:0007669"/>
    <property type="project" value="UniProtKB-KW"/>
</dbReference>
<keyword evidence="1" id="KW-0547">Nucleotide-binding</keyword>
<protein>
    <recommendedName>
        <fullName evidence="1">ATP-dependent DNA helicase</fullName>
        <ecNumber evidence="1">5.6.2.3</ecNumber>
    </recommendedName>
</protein>
<dbReference type="AlphaFoldDB" id="A0AAD4SJV0"/>
<keyword evidence="1" id="KW-0227">DNA damage</keyword>
<dbReference type="GO" id="GO:0043139">
    <property type="term" value="F:5'-3' DNA helicase activity"/>
    <property type="evidence" value="ECO:0007669"/>
    <property type="project" value="UniProtKB-EC"/>
</dbReference>
<evidence type="ECO:0000313" key="4">
    <source>
        <dbReference type="Proteomes" id="UP001202328"/>
    </source>
</evidence>
<dbReference type="EC" id="5.6.2.3" evidence="1"/>
<dbReference type="InterPro" id="IPR010285">
    <property type="entry name" value="DNA_helicase_pif1-like_DEAD"/>
</dbReference>
<dbReference type="PANTHER" id="PTHR47642">
    <property type="entry name" value="ATP-DEPENDENT DNA HELICASE"/>
    <property type="match status" value="1"/>
</dbReference>
<dbReference type="Proteomes" id="UP001202328">
    <property type="component" value="Unassembled WGS sequence"/>
</dbReference>
<keyword evidence="1" id="KW-0233">DNA recombination</keyword>
<evidence type="ECO:0000259" key="2">
    <source>
        <dbReference type="Pfam" id="PF05970"/>
    </source>
</evidence>
<organism evidence="3 4">
    <name type="scientific">Papaver atlanticum</name>
    <dbReference type="NCBI Taxonomy" id="357466"/>
    <lineage>
        <taxon>Eukaryota</taxon>
        <taxon>Viridiplantae</taxon>
        <taxon>Streptophyta</taxon>
        <taxon>Embryophyta</taxon>
        <taxon>Tracheophyta</taxon>
        <taxon>Spermatophyta</taxon>
        <taxon>Magnoliopsida</taxon>
        <taxon>Ranunculales</taxon>
        <taxon>Papaveraceae</taxon>
        <taxon>Papaveroideae</taxon>
        <taxon>Papaver</taxon>
    </lineage>
</organism>
<dbReference type="Pfam" id="PF05970">
    <property type="entry name" value="PIF1"/>
    <property type="match status" value="1"/>
</dbReference>
<feature type="domain" description="DNA helicase Pif1-like DEAD-box helicase" evidence="2">
    <location>
        <begin position="49"/>
        <end position="183"/>
    </location>
</feature>
<dbReference type="SUPFAM" id="SSF52540">
    <property type="entry name" value="P-loop containing nucleoside triphosphate hydrolases"/>
    <property type="match status" value="1"/>
</dbReference>
<gene>
    <name evidence="3" type="ORF">MKW98_007918</name>
</gene>
<dbReference type="GO" id="GO:0006310">
    <property type="term" value="P:DNA recombination"/>
    <property type="evidence" value="ECO:0007669"/>
    <property type="project" value="UniProtKB-KW"/>
</dbReference>
<keyword evidence="1" id="KW-0234">DNA repair</keyword>
<evidence type="ECO:0000313" key="3">
    <source>
        <dbReference type="EMBL" id="KAI3909394.1"/>
    </source>
</evidence>
<comment type="catalytic activity">
    <reaction evidence="1">
        <text>ATP + H2O = ADP + phosphate + H(+)</text>
        <dbReference type="Rhea" id="RHEA:13065"/>
        <dbReference type="ChEBI" id="CHEBI:15377"/>
        <dbReference type="ChEBI" id="CHEBI:15378"/>
        <dbReference type="ChEBI" id="CHEBI:30616"/>
        <dbReference type="ChEBI" id="CHEBI:43474"/>
        <dbReference type="ChEBI" id="CHEBI:456216"/>
        <dbReference type="EC" id="5.6.2.3"/>
    </reaction>
</comment>
<dbReference type="PANTHER" id="PTHR47642:SF5">
    <property type="entry name" value="ATP-DEPENDENT DNA HELICASE"/>
    <property type="match status" value="1"/>
</dbReference>
<comment type="similarity">
    <text evidence="1">Belongs to the helicase family.</text>
</comment>
<dbReference type="Gene3D" id="3.40.50.300">
    <property type="entry name" value="P-loop containing nucleotide triphosphate hydrolases"/>
    <property type="match status" value="1"/>
</dbReference>
<name>A0AAD4SJV0_9MAGN</name>
<keyword evidence="1" id="KW-0378">Hydrolase</keyword>
<keyword evidence="4" id="KW-1185">Reference proteome</keyword>
<dbReference type="InterPro" id="IPR027417">
    <property type="entry name" value="P-loop_NTPase"/>
</dbReference>
<evidence type="ECO:0000256" key="1">
    <source>
        <dbReference type="RuleBase" id="RU363044"/>
    </source>
</evidence>
<dbReference type="GO" id="GO:0000723">
    <property type="term" value="P:telomere maintenance"/>
    <property type="evidence" value="ECO:0007669"/>
    <property type="project" value="InterPro"/>
</dbReference>
<dbReference type="GO" id="GO:0006281">
    <property type="term" value="P:DNA repair"/>
    <property type="evidence" value="ECO:0007669"/>
    <property type="project" value="UniProtKB-KW"/>
</dbReference>
<dbReference type="EMBL" id="JAJJMB010010320">
    <property type="protein sequence ID" value="KAI3909394.1"/>
    <property type="molecule type" value="Genomic_DNA"/>
</dbReference>
<proteinExistence type="inferred from homology"/>